<reference evidence="5 6" key="1">
    <citation type="journal article" date="2017" name="Genome Announc.">
        <title>Complete Genome Sequences of Two Acetylene-Fermenting Pelobacter acetylenicus Strains.</title>
        <authorList>
            <person name="Sutton J.M."/>
            <person name="Baesman S.M."/>
            <person name="Fierst J.L."/>
            <person name="Poret-Peterson A.T."/>
            <person name="Oremland R.S."/>
            <person name="Dunlap D.S."/>
            <person name="Akob D.M."/>
        </authorList>
    </citation>
    <scope>NUCLEOTIDE SEQUENCE [LARGE SCALE GENOMIC DNA]</scope>
    <source>
        <strain evidence="5 6">SFB93</strain>
    </source>
</reference>
<keyword evidence="2" id="KW-0547">Nucleotide-binding</keyword>
<dbReference type="EMBL" id="CP015519">
    <property type="protein sequence ID" value="APG27535.1"/>
    <property type="molecule type" value="Genomic_DNA"/>
</dbReference>
<evidence type="ECO:0000256" key="1">
    <source>
        <dbReference type="ARBA" id="ARBA00022448"/>
    </source>
</evidence>
<dbReference type="InterPro" id="IPR003439">
    <property type="entry name" value="ABC_transporter-like_ATP-bd"/>
</dbReference>
<evidence type="ECO:0000313" key="6">
    <source>
        <dbReference type="Proteomes" id="UP000182517"/>
    </source>
</evidence>
<dbReference type="Pfam" id="PF00005">
    <property type="entry name" value="ABC_tran"/>
    <property type="match status" value="1"/>
</dbReference>
<keyword evidence="3" id="KW-0067">ATP-binding</keyword>
<dbReference type="PANTHER" id="PTHR42781">
    <property type="entry name" value="SPERMIDINE/PUTRESCINE IMPORT ATP-BINDING PROTEIN POTA"/>
    <property type="match status" value="1"/>
</dbReference>
<keyword evidence="1" id="KW-0813">Transport</keyword>
<dbReference type="Gene3D" id="3.40.50.300">
    <property type="entry name" value="P-loop containing nucleotide triphosphate hydrolases"/>
    <property type="match status" value="1"/>
</dbReference>
<name>A0A1L3GNS1_9BACT</name>
<keyword evidence="6" id="KW-1185">Reference proteome</keyword>
<protein>
    <recommendedName>
        <fullName evidence="4">ABC transporter domain-containing protein</fullName>
    </recommendedName>
</protein>
<dbReference type="InterPro" id="IPR003593">
    <property type="entry name" value="AAA+_ATPase"/>
</dbReference>
<evidence type="ECO:0000259" key="4">
    <source>
        <dbReference type="PROSITE" id="PS50893"/>
    </source>
</evidence>
<proteinExistence type="predicted"/>
<feature type="domain" description="ABC transporter" evidence="4">
    <location>
        <begin position="5"/>
        <end position="231"/>
    </location>
</feature>
<dbReference type="InterPro" id="IPR050093">
    <property type="entry name" value="ABC_SmlMolc_Importer"/>
</dbReference>
<evidence type="ECO:0000256" key="3">
    <source>
        <dbReference type="ARBA" id="ARBA00022840"/>
    </source>
</evidence>
<sequence>MKPILSVRNLQKSYNGHVVLNIEELDFLPNRLYSLVGPNGCGKSTLLQILALLMKPTSGALLFQEQAIPWKRRELQKIRRQVTLVHQSPYLFHRCVRYNLAYGLKIRGIHGDEQHRRIHEALDLVGLSGFGRRNARELSGGEQQRVAIARALLLQPKVLLMDEPTSNMDKKSIETFDSLIPTLIEREITIIQATHLPDQPQRLGSEIIAMDQGQLVKSDSPSTSVLPIARQ</sequence>
<dbReference type="InterPro" id="IPR017871">
    <property type="entry name" value="ABC_transporter-like_CS"/>
</dbReference>
<dbReference type="Proteomes" id="UP000182517">
    <property type="component" value="Chromosome"/>
</dbReference>
<dbReference type="PROSITE" id="PS00211">
    <property type="entry name" value="ABC_TRANSPORTER_1"/>
    <property type="match status" value="1"/>
</dbReference>
<dbReference type="OrthoDB" id="9809450at2"/>
<dbReference type="GO" id="GO:0005524">
    <property type="term" value="F:ATP binding"/>
    <property type="evidence" value="ECO:0007669"/>
    <property type="project" value="UniProtKB-KW"/>
</dbReference>
<dbReference type="AlphaFoldDB" id="A0A1L3GNS1"/>
<gene>
    <name evidence="5" type="ORF">A7E78_06580</name>
</gene>
<dbReference type="InterPro" id="IPR027417">
    <property type="entry name" value="P-loop_NTPase"/>
</dbReference>
<evidence type="ECO:0000256" key="2">
    <source>
        <dbReference type="ARBA" id="ARBA00022741"/>
    </source>
</evidence>
<dbReference type="PANTHER" id="PTHR42781:SF4">
    <property type="entry name" value="SPERMIDINE_PUTRESCINE IMPORT ATP-BINDING PROTEIN POTA"/>
    <property type="match status" value="1"/>
</dbReference>
<evidence type="ECO:0000313" key="5">
    <source>
        <dbReference type="EMBL" id="APG27535.1"/>
    </source>
</evidence>
<accession>A0A1L3GNS1</accession>
<dbReference type="RefSeq" id="WP_072283500.1">
    <property type="nucleotide sequence ID" value="NZ_CP015519.1"/>
</dbReference>
<dbReference type="KEGG" id="pef:A7E78_06580"/>
<dbReference type="GO" id="GO:0016887">
    <property type="term" value="F:ATP hydrolysis activity"/>
    <property type="evidence" value="ECO:0007669"/>
    <property type="project" value="InterPro"/>
</dbReference>
<dbReference type="SUPFAM" id="SSF52540">
    <property type="entry name" value="P-loop containing nucleoside triphosphate hydrolases"/>
    <property type="match status" value="1"/>
</dbReference>
<dbReference type="SMART" id="SM00382">
    <property type="entry name" value="AAA"/>
    <property type="match status" value="1"/>
</dbReference>
<dbReference type="PROSITE" id="PS50893">
    <property type="entry name" value="ABC_TRANSPORTER_2"/>
    <property type="match status" value="1"/>
</dbReference>
<dbReference type="STRING" id="1842532.A7E78_06580"/>
<organism evidence="5 6">
    <name type="scientific">Syntrophotalea acetylenivorans</name>
    <dbReference type="NCBI Taxonomy" id="1842532"/>
    <lineage>
        <taxon>Bacteria</taxon>
        <taxon>Pseudomonadati</taxon>
        <taxon>Thermodesulfobacteriota</taxon>
        <taxon>Desulfuromonadia</taxon>
        <taxon>Desulfuromonadales</taxon>
        <taxon>Syntrophotaleaceae</taxon>
        <taxon>Syntrophotalea</taxon>
    </lineage>
</organism>